<keyword evidence="3 8" id="KW-0489">Methyltransferase</keyword>
<dbReference type="Gene3D" id="1.10.1020.10">
    <property type="entry name" value="Adenine-specific Methyltransferase, Domain 2"/>
    <property type="match status" value="1"/>
</dbReference>
<evidence type="ECO:0000256" key="6">
    <source>
        <dbReference type="ARBA" id="ARBA00047942"/>
    </source>
</evidence>
<evidence type="ECO:0000256" key="7">
    <source>
        <dbReference type="PIRSR" id="PIRSR000398-1"/>
    </source>
</evidence>
<keyword evidence="4 8" id="KW-0808">Transferase</keyword>
<dbReference type="GO" id="GO:0032259">
    <property type="term" value="P:methylation"/>
    <property type="evidence" value="ECO:0007669"/>
    <property type="project" value="UniProtKB-KW"/>
</dbReference>
<dbReference type="Pfam" id="PF02086">
    <property type="entry name" value="MethyltransfD12"/>
    <property type="match status" value="1"/>
</dbReference>
<feature type="binding site" evidence="7">
    <location>
        <position position="190"/>
    </location>
    <ligand>
        <name>S-adenosyl-L-methionine</name>
        <dbReference type="ChEBI" id="CHEBI:59789"/>
    </ligand>
</feature>
<dbReference type="Proteomes" id="UP000070449">
    <property type="component" value="Unassembled WGS sequence"/>
</dbReference>
<dbReference type="GO" id="GO:0009307">
    <property type="term" value="P:DNA restriction-modification system"/>
    <property type="evidence" value="ECO:0007669"/>
    <property type="project" value="InterPro"/>
</dbReference>
<proteinExistence type="inferred from homology"/>
<comment type="caution">
    <text evidence="9">The sequence shown here is derived from an EMBL/GenBank/DDBJ whole genome shotgun (WGS) entry which is preliminary data.</text>
</comment>
<feature type="binding site" evidence="7">
    <location>
        <position position="25"/>
    </location>
    <ligand>
        <name>S-adenosyl-L-methionine</name>
        <dbReference type="ChEBI" id="CHEBI:59789"/>
    </ligand>
</feature>
<dbReference type="PANTHER" id="PTHR30481:SF3">
    <property type="entry name" value="DNA ADENINE METHYLASE"/>
    <property type="match status" value="1"/>
</dbReference>
<reference evidence="9 10" key="1">
    <citation type="submission" date="2015-02" db="EMBL/GenBank/DDBJ databases">
        <title>Improved understanding of the partial-nitritation anammox process through 23 genomes representing the majority of the microbial community.</title>
        <authorList>
            <person name="Speth D.R."/>
            <person name="In T Zandt M."/>
            <person name="Guerrero Cruz S."/>
            <person name="Jetten M.S."/>
            <person name="Dutilh B.E."/>
        </authorList>
    </citation>
    <scope>NUCLEOTIDE SEQUENCE [LARGE SCALE GENOMIC DNA]</scope>
    <source>
        <strain evidence="9">OLB21</strain>
    </source>
</reference>
<sequence length="280" mass="32512">MSVATKPTSNKTVKAQPFLKWAGGKTQLLDELIKRVPAKYNVYFEPFIGGGALYFAIAPEAAVIADINDDLVNAYLVVRDNPDELLEALSKYKNEKDFYYSIRSQDQSRLSKIERAARLLYLNRTCFNGLYRVNKNGQFNVPFANYKNPNFVQTDRILAASEILQNTDVYQAGFEKVLVKAKAGDFIYLDPPYYPKDVYSDFKRYNKEQFHKNDHERLAELYNKLTERGCYVMLSNSDTPFTREHYKEWRVDTVYAKRLINKDASKRGEVTEIIVTNYDY</sequence>
<dbReference type="InterPro" id="IPR023095">
    <property type="entry name" value="Ade_MeTrfase_dom_2"/>
</dbReference>
<protein>
    <recommendedName>
        <fullName evidence="2 8">Site-specific DNA-methyltransferase (adenine-specific)</fullName>
        <ecNumber evidence="2 8">2.1.1.72</ecNumber>
    </recommendedName>
</protein>
<dbReference type="SUPFAM" id="SSF53335">
    <property type="entry name" value="S-adenosyl-L-methionine-dependent methyltransferases"/>
    <property type="match status" value="1"/>
</dbReference>
<dbReference type="GO" id="GO:1904047">
    <property type="term" value="F:S-adenosyl-L-methionine binding"/>
    <property type="evidence" value="ECO:0007669"/>
    <property type="project" value="TreeGrafter"/>
</dbReference>
<dbReference type="NCBIfam" id="TIGR00571">
    <property type="entry name" value="dam"/>
    <property type="match status" value="1"/>
</dbReference>
<dbReference type="InterPro" id="IPR002052">
    <property type="entry name" value="DNA_methylase_N6_adenine_CS"/>
</dbReference>
<evidence type="ECO:0000256" key="1">
    <source>
        <dbReference type="ARBA" id="ARBA00006594"/>
    </source>
</evidence>
<evidence type="ECO:0000256" key="2">
    <source>
        <dbReference type="ARBA" id="ARBA00011900"/>
    </source>
</evidence>
<dbReference type="InterPro" id="IPR029063">
    <property type="entry name" value="SAM-dependent_MTases_sf"/>
</dbReference>
<feature type="binding site" evidence="7">
    <location>
        <position position="21"/>
    </location>
    <ligand>
        <name>S-adenosyl-L-methionine</name>
        <dbReference type="ChEBI" id="CHEBI:59789"/>
    </ligand>
</feature>
<dbReference type="EMBL" id="JYPD01000020">
    <property type="protein sequence ID" value="KXK09242.1"/>
    <property type="molecule type" value="Genomic_DNA"/>
</dbReference>
<evidence type="ECO:0000256" key="3">
    <source>
        <dbReference type="ARBA" id="ARBA00022603"/>
    </source>
</evidence>
<organism evidence="9 10">
    <name type="scientific">candidate division WS6 bacterium OLB21</name>
    <dbReference type="NCBI Taxonomy" id="1617427"/>
    <lineage>
        <taxon>Bacteria</taxon>
        <taxon>Candidatus Dojkabacteria</taxon>
    </lineage>
</organism>
<dbReference type="STRING" id="1617427.UZ20_WS6002000643"/>
<dbReference type="InterPro" id="IPR012327">
    <property type="entry name" value="MeTrfase_D12"/>
</dbReference>
<evidence type="ECO:0000313" key="9">
    <source>
        <dbReference type="EMBL" id="KXK09242.1"/>
    </source>
</evidence>
<name>A0A136KIK7_9BACT</name>
<evidence type="ECO:0000256" key="5">
    <source>
        <dbReference type="ARBA" id="ARBA00022691"/>
    </source>
</evidence>
<keyword evidence="5 8" id="KW-0949">S-adenosyl-L-methionine</keyword>
<dbReference type="InterPro" id="IPR012263">
    <property type="entry name" value="M_m6A_EcoRV"/>
</dbReference>
<dbReference type="GO" id="GO:0009007">
    <property type="term" value="F:site-specific DNA-methyltransferase (adenine-specific) activity"/>
    <property type="evidence" value="ECO:0007669"/>
    <property type="project" value="UniProtKB-UniRule"/>
</dbReference>
<dbReference type="AlphaFoldDB" id="A0A136KIK7"/>
<evidence type="ECO:0000256" key="4">
    <source>
        <dbReference type="ARBA" id="ARBA00022679"/>
    </source>
</evidence>
<dbReference type="PIRSF" id="PIRSF000398">
    <property type="entry name" value="M_m6A_EcoRV"/>
    <property type="match status" value="1"/>
</dbReference>
<dbReference type="PANTHER" id="PTHR30481">
    <property type="entry name" value="DNA ADENINE METHYLASE"/>
    <property type="match status" value="1"/>
</dbReference>
<accession>A0A136KIK7</accession>
<evidence type="ECO:0000256" key="8">
    <source>
        <dbReference type="RuleBase" id="RU361257"/>
    </source>
</evidence>
<gene>
    <name evidence="9" type="primary">dpnM</name>
    <name evidence="9" type="ORF">UZ20_WS6002000643</name>
</gene>
<evidence type="ECO:0000313" key="10">
    <source>
        <dbReference type="Proteomes" id="UP000070449"/>
    </source>
</evidence>
<dbReference type="GO" id="GO:0043565">
    <property type="term" value="F:sequence-specific DNA binding"/>
    <property type="evidence" value="ECO:0007669"/>
    <property type="project" value="TreeGrafter"/>
</dbReference>
<dbReference type="Gene3D" id="3.40.50.150">
    <property type="entry name" value="Vaccinia Virus protein VP39"/>
    <property type="match status" value="1"/>
</dbReference>
<dbReference type="EC" id="2.1.1.72" evidence="2 8"/>
<comment type="catalytic activity">
    <reaction evidence="6 8">
        <text>a 2'-deoxyadenosine in DNA + S-adenosyl-L-methionine = an N(6)-methyl-2'-deoxyadenosine in DNA + S-adenosyl-L-homocysteine + H(+)</text>
        <dbReference type="Rhea" id="RHEA:15197"/>
        <dbReference type="Rhea" id="RHEA-COMP:12418"/>
        <dbReference type="Rhea" id="RHEA-COMP:12419"/>
        <dbReference type="ChEBI" id="CHEBI:15378"/>
        <dbReference type="ChEBI" id="CHEBI:57856"/>
        <dbReference type="ChEBI" id="CHEBI:59789"/>
        <dbReference type="ChEBI" id="CHEBI:90615"/>
        <dbReference type="ChEBI" id="CHEBI:90616"/>
        <dbReference type="EC" id="2.1.1.72"/>
    </reaction>
</comment>
<feature type="binding site" evidence="7">
    <location>
        <position position="66"/>
    </location>
    <ligand>
        <name>S-adenosyl-L-methionine</name>
        <dbReference type="ChEBI" id="CHEBI:59789"/>
    </ligand>
</feature>
<comment type="similarity">
    <text evidence="1 8">Belongs to the N(4)/N(6)-methyltransferase family.</text>
</comment>
<dbReference type="PRINTS" id="PR00505">
    <property type="entry name" value="D12N6MTFRASE"/>
</dbReference>
<dbReference type="PROSITE" id="PS00092">
    <property type="entry name" value="N6_MTASE"/>
    <property type="match status" value="1"/>
</dbReference>
<dbReference type="GO" id="GO:0006298">
    <property type="term" value="P:mismatch repair"/>
    <property type="evidence" value="ECO:0007669"/>
    <property type="project" value="TreeGrafter"/>
</dbReference>